<organism evidence="2 3">
    <name type="scientific">Molorchus minor</name>
    <dbReference type="NCBI Taxonomy" id="1323400"/>
    <lineage>
        <taxon>Eukaryota</taxon>
        <taxon>Metazoa</taxon>
        <taxon>Ecdysozoa</taxon>
        <taxon>Arthropoda</taxon>
        <taxon>Hexapoda</taxon>
        <taxon>Insecta</taxon>
        <taxon>Pterygota</taxon>
        <taxon>Neoptera</taxon>
        <taxon>Endopterygota</taxon>
        <taxon>Coleoptera</taxon>
        <taxon>Polyphaga</taxon>
        <taxon>Cucujiformia</taxon>
        <taxon>Chrysomeloidea</taxon>
        <taxon>Cerambycidae</taxon>
        <taxon>Lamiinae</taxon>
        <taxon>Monochamini</taxon>
        <taxon>Molorchus</taxon>
    </lineage>
</organism>
<comment type="caution">
    <text evidence="2">The sequence shown here is derived from an EMBL/GenBank/DDBJ whole genome shotgun (WGS) entry which is preliminary data.</text>
</comment>
<evidence type="ECO:0000313" key="3">
    <source>
        <dbReference type="Proteomes" id="UP001162164"/>
    </source>
</evidence>
<dbReference type="EMBL" id="JAPWTJ010000121">
    <property type="protein sequence ID" value="KAJ8982479.1"/>
    <property type="molecule type" value="Genomic_DNA"/>
</dbReference>
<evidence type="ECO:0000256" key="1">
    <source>
        <dbReference type="SAM" id="MobiDB-lite"/>
    </source>
</evidence>
<sequence>MHFTVYLVRYQATRRDFPATILSTTKMFDIVWSLLGYLRIYCFNRIKICEDDKMKEDDDDDNLNSGNMDEDETD</sequence>
<feature type="region of interest" description="Disordered" evidence="1">
    <location>
        <begin position="54"/>
        <end position="74"/>
    </location>
</feature>
<reference evidence="2" key="1">
    <citation type="journal article" date="2023" name="Insect Mol. Biol.">
        <title>Genome sequencing provides insights into the evolution of gene families encoding plant cell wall-degrading enzymes in longhorned beetles.</title>
        <authorList>
            <person name="Shin N.R."/>
            <person name="Okamura Y."/>
            <person name="Kirsch R."/>
            <person name="Pauchet Y."/>
        </authorList>
    </citation>
    <scope>NUCLEOTIDE SEQUENCE</scope>
    <source>
        <strain evidence="2">MMC_N1</strain>
    </source>
</reference>
<dbReference type="Proteomes" id="UP001162164">
    <property type="component" value="Unassembled WGS sequence"/>
</dbReference>
<protein>
    <submittedName>
        <fullName evidence="2">Uncharacterized protein</fullName>
    </submittedName>
</protein>
<accession>A0ABQ9JY20</accession>
<evidence type="ECO:0000313" key="2">
    <source>
        <dbReference type="EMBL" id="KAJ8982479.1"/>
    </source>
</evidence>
<name>A0ABQ9JY20_9CUCU</name>
<keyword evidence="3" id="KW-1185">Reference proteome</keyword>
<proteinExistence type="predicted"/>
<feature type="compositionally biased region" description="Acidic residues" evidence="1">
    <location>
        <begin position="57"/>
        <end position="74"/>
    </location>
</feature>
<gene>
    <name evidence="2" type="ORF">NQ317_005115</name>
</gene>